<protein>
    <submittedName>
        <fullName evidence="2">Uncharacterized protein</fullName>
    </submittedName>
</protein>
<evidence type="ECO:0000313" key="2">
    <source>
        <dbReference type="EMBL" id="OSC99584.1"/>
    </source>
</evidence>
<feature type="compositionally biased region" description="Basic and acidic residues" evidence="1">
    <location>
        <begin position="182"/>
        <end position="192"/>
    </location>
</feature>
<feature type="compositionally biased region" description="Basic and acidic residues" evidence="1">
    <location>
        <begin position="201"/>
        <end position="210"/>
    </location>
</feature>
<keyword evidence="3" id="KW-1185">Reference proteome</keyword>
<proteinExistence type="predicted"/>
<reference evidence="2 3" key="1">
    <citation type="journal article" date="2015" name="Biotechnol. Biofuels">
        <title>Enhanced degradation of softwood versus hardwood by the white-rot fungus Pycnoporus coccineus.</title>
        <authorList>
            <person name="Couturier M."/>
            <person name="Navarro D."/>
            <person name="Chevret D."/>
            <person name="Henrissat B."/>
            <person name="Piumi F."/>
            <person name="Ruiz-Duenas F.J."/>
            <person name="Martinez A.T."/>
            <person name="Grigoriev I.V."/>
            <person name="Riley R."/>
            <person name="Lipzen A."/>
            <person name="Berrin J.G."/>
            <person name="Master E.R."/>
            <person name="Rosso M.N."/>
        </authorList>
    </citation>
    <scope>NUCLEOTIDE SEQUENCE [LARGE SCALE GENOMIC DNA]</scope>
    <source>
        <strain evidence="2 3">BRFM310</strain>
    </source>
</reference>
<feature type="compositionally biased region" description="Basic and acidic residues" evidence="1">
    <location>
        <begin position="307"/>
        <end position="316"/>
    </location>
</feature>
<sequence>MMSVAAVTLIGGDPIAFRGGSDAMFCSVGTQTVRPYNSDAATETTEHLHRSLPSLMSSNPRNYNTEDRVRWERYADAFRDWLAKRGPYPGEPPAGYLEVYKTIQRYAPCPHEYAALVSAELRTIPGQPHSVSGVSMSSDAFSAMLSHQSAMQVQMADLARQLGHGQRGRGHGARGRGRHGHRDMSGRYDRGRSVPRGGRALSERLGHRQETAPTGAQRPTRRGRRAPRNRAPTPEAQGIITGDLPDGMHWYTSILTALLHSLSEPGDDLHGNDDPEGALEEPREEEDVQALPFERDAEEEQPMAIDGETREWTPEY</sequence>
<accession>A0A1Y2IEN4</accession>
<evidence type="ECO:0000256" key="1">
    <source>
        <dbReference type="SAM" id="MobiDB-lite"/>
    </source>
</evidence>
<feature type="region of interest" description="Disordered" evidence="1">
    <location>
        <begin position="265"/>
        <end position="316"/>
    </location>
</feature>
<gene>
    <name evidence="2" type="ORF">PYCCODRAFT_816436</name>
</gene>
<dbReference type="OrthoDB" id="2757521at2759"/>
<name>A0A1Y2IEN4_TRAC3</name>
<feature type="compositionally biased region" description="Basic residues" evidence="1">
    <location>
        <begin position="219"/>
        <end position="228"/>
    </location>
</feature>
<feature type="compositionally biased region" description="Basic residues" evidence="1">
    <location>
        <begin position="166"/>
        <end position="181"/>
    </location>
</feature>
<dbReference type="EMBL" id="KZ084126">
    <property type="protein sequence ID" value="OSC99584.1"/>
    <property type="molecule type" value="Genomic_DNA"/>
</dbReference>
<feature type="region of interest" description="Disordered" evidence="1">
    <location>
        <begin position="163"/>
        <end position="242"/>
    </location>
</feature>
<dbReference type="Proteomes" id="UP000193067">
    <property type="component" value="Unassembled WGS sequence"/>
</dbReference>
<dbReference type="AlphaFoldDB" id="A0A1Y2IEN4"/>
<evidence type="ECO:0000313" key="3">
    <source>
        <dbReference type="Proteomes" id="UP000193067"/>
    </source>
</evidence>
<organism evidence="2 3">
    <name type="scientific">Trametes coccinea (strain BRFM310)</name>
    <name type="common">Pycnoporus coccineus</name>
    <dbReference type="NCBI Taxonomy" id="1353009"/>
    <lineage>
        <taxon>Eukaryota</taxon>
        <taxon>Fungi</taxon>
        <taxon>Dikarya</taxon>
        <taxon>Basidiomycota</taxon>
        <taxon>Agaricomycotina</taxon>
        <taxon>Agaricomycetes</taxon>
        <taxon>Polyporales</taxon>
        <taxon>Polyporaceae</taxon>
        <taxon>Trametes</taxon>
    </lineage>
</organism>
<feature type="compositionally biased region" description="Acidic residues" evidence="1">
    <location>
        <begin position="274"/>
        <end position="288"/>
    </location>
</feature>